<dbReference type="InParanoid" id="G2Q4T5"/>
<gene>
    <name evidence="2" type="ORF">MYCTH_2299133</name>
</gene>
<feature type="region of interest" description="Disordered" evidence="1">
    <location>
        <begin position="288"/>
        <end position="367"/>
    </location>
</feature>
<name>G2Q4T5_THET4</name>
<sequence length="515" mass="54764">MSWLTVEAPNLHQEAPPSQSPTRKDFMENGDMETDGMREQSSPKRRRIEASRSVHAEPSHNGHQDHESVDQRQAVNGNGGGQVPGEEAVQEPEGSGDDRVPFFKAAFADPDDKGENDCFFESCITRAGGTQDLLKHFRDKHGLIRSDQGRHEGGRRKLPKYLTLCPTDWPFTHNYSSSCKSCGDVGGLFNVLGQREHESPAICSFCWTYLPTRHDLVRHIYQRPCRSNEMFSGKLALIRHLYAETIRLPGADAISRAAAEQREAHAELERAARFERWRLEQQLQQQTQEQLRQLQASGGQCQPPTPQAPGHLHPVAHFPPDEHPSPNQQSLPPAQHHNPATAQPPAASPPAPVQAPAPDGNPSFITHASTITPTTTIAAAAAAAAAAPPPPPPPPLAVTGGTPMSVPVSGTGSTFPGPTAAAAADPALSSSSSATIAAMARSIERLTAVVSDLAAANARLMRDLWARDRQLAALRAEVERGGHGGGGGGGDGAGPTSPGGDGDGDADTDADDEVG</sequence>
<feature type="compositionally biased region" description="Pro residues" evidence="1">
    <location>
        <begin position="387"/>
        <end position="396"/>
    </location>
</feature>
<evidence type="ECO:0000256" key="1">
    <source>
        <dbReference type="SAM" id="MobiDB-lite"/>
    </source>
</evidence>
<accession>G2Q4T5</accession>
<feature type="region of interest" description="Disordered" evidence="1">
    <location>
        <begin position="382"/>
        <end position="412"/>
    </location>
</feature>
<dbReference type="HOGENOM" id="CLU_529117_0_0_1"/>
<evidence type="ECO:0000313" key="2">
    <source>
        <dbReference type="EMBL" id="AEO55374.1"/>
    </source>
</evidence>
<dbReference type="STRING" id="573729.G2Q4T5"/>
<dbReference type="OrthoDB" id="4587647at2759"/>
<protein>
    <submittedName>
        <fullName evidence="2">Uncharacterized protein</fullName>
    </submittedName>
</protein>
<feature type="region of interest" description="Disordered" evidence="1">
    <location>
        <begin position="477"/>
        <end position="515"/>
    </location>
</feature>
<dbReference type="OMA" id="HEVTECW"/>
<feature type="compositionally biased region" description="Pro residues" evidence="1">
    <location>
        <begin position="346"/>
        <end position="355"/>
    </location>
</feature>
<organism evidence="2 3">
    <name type="scientific">Thermothelomyces thermophilus (strain ATCC 42464 / BCRC 31852 / DSM 1799)</name>
    <name type="common">Sporotrichum thermophile</name>
    <dbReference type="NCBI Taxonomy" id="573729"/>
    <lineage>
        <taxon>Eukaryota</taxon>
        <taxon>Fungi</taxon>
        <taxon>Dikarya</taxon>
        <taxon>Ascomycota</taxon>
        <taxon>Pezizomycotina</taxon>
        <taxon>Sordariomycetes</taxon>
        <taxon>Sordariomycetidae</taxon>
        <taxon>Sordariales</taxon>
        <taxon>Chaetomiaceae</taxon>
        <taxon>Thermothelomyces</taxon>
    </lineage>
</organism>
<dbReference type="KEGG" id="mtm:MYCTH_2299133"/>
<dbReference type="VEuPathDB" id="FungiDB:MYCTH_2299133"/>
<dbReference type="Proteomes" id="UP000007322">
    <property type="component" value="Chromosome 1"/>
</dbReference>
<reference evidence="2 3" key="1">
    <citation type="journal article" date="2011" name="Nat. Biotechnol.">
        <title>Comparative genomic analysis of the thermophilic biomass-degrading fungi Myceliophthora thermophila and Thielavia terrestris.</title>
        <authorList>
            <person name="Berka R.M."/>
            <person name="Grigoriev I.V."/>
            <person name="Otillar R."/>
            <person name="Salamov A."/>
            <person name="Grimwood J."/>
            <person name="Reid I."/>
            <person name="Ishmael N."/>
            <person name="John T."/>
            <person name="Darmond C."/>
            <person name="Moisan M.-C."/>
            <person name="Henrissat B."/>
            <person name="Coutinho P.M."/>
            <person name="Lombard V."/>
            <person name="Natvig D.O."/>
            <person name="Lindquist E."/>
            <person name="Schmutz J."/>
            <person name="Lucas S."/>
            <person name="Harris P."/>
            <person name="Powlowski J."/>
            <person name="Bellemare A."/>
            <person name="Taylor D."/>
            <person name="Butler G."/>
            <person name="de Vries R.P."/>
            <person name="Allijn I.E."/>
            <person name="van den Brink J."/>
            <person name="Ushinsky S."/>
            <person name="Storms R."/>
            <person name="Powell A.J."/>
            <person name="Paulsen I.T."/>
            <person name="Elbourne L.D.H."/>
            <person name="Baker S.E."/>
            <person name="Magnuson J."/>
            <person name="LaBoissiere S."/>
            <person name="Clutterbuck A.J."/>
            <person name="Martinez D."/>
            <person name="Wogulis M."/>
            <person name="de Leon A.L."/>
            <person name="Rey M.W."/>
            <person name="Tsang A."/>
        </authorList>
    </citation>
    <scope>NUCLEOTIDE SEQUENCE [LARGE SCALE GENOMIC DNA]</scope>
    <source>
        <strain evidence="3">ATCC 42464 / BCRC 31852 / DSM 1799</strain>
    </source>
</reference>
<dbReference type="RefSeq" id="XP_003660619.1">
    <property type="nucleotide sequence ID" value="XM_003660571.1"/>
</dbReference>
<proteinExistence type="predicted"/>
<feature type="compositionally biased region" description="Basic and acidic residues" evidence="1">
    <location>
        <begin position="35"/>
        <end position="70"/>
    </location>
</feature>
<dbReference type="eggNOG" id="ENOG502TC02">
    <property type="taxonomic scope" value="Eukaryota"/>
</dbReference>
<feature type="region of interest" description="Disordered" evidence="1">
    <location>
        <begin position="1"/>
        <end position="101"/>
    </location>
</feature>
<feature type="compositionally biased region" description="Gly residues" evidence="1">
    <location>
        <begin position="483"/>
        <end position="501"/>
    </location>
</feature>
<evidence type="ECO:0000313" key="3">
    <source>
        <dbReference type="Proteomes" id="UP000007322"/>
    </source>
</evidence>
<dbReference type="GeneID" id="11508901"/>
<dbReference type="EMBL" id="CP003002">
    <property type="protein sequence ID" value="AEO55374.1"/>
    <property type="molecule type" value="Genomic_DNA"/>
</dbReference>
<keyword evidence="3" id="KW-1185">Reference proteome</keyword>
<dbReference type="AlphaFoldDB" id="G2Q4T5"/>
<feature type="compositionally biased region" description="Acidic residues" evidence="1">
    <location>
        <begin position="502"/>
        <end position="515"/>
    </location>
</feature>